<dbReference type="PROSITE" id="PS50994">
    <property type="entry name" value="INTEGRASE"/>
    <property type="match status" value="1"/>
</dbReference>
<protein>
    <recommendedName>
        <fullName evidence="1">Integrase catalytic domain-containing protein</fullName>
    </recommendedName>
</protein>
<dbReference type="Gene3D" id="3.30.420.10">
    <property type="entry name" value="Ribonuclease H-like superfamily/Ribonuclease H"/>
    <property type="match status" value="1"/>
</dbReference>
<accession>A0ABX5A953</accession>
<evidence type="ECO:0000259" key="1">
    <source>
        <dbReference type="PROSITE" id="PS50994"/>
    </source>
</evidence>
<reference evidence="2 3" key="1">
    <citation type="submission" date="2018-02" db="EMBL/GenBank/DDBJ databases">
        <title>Bacteriophage NCPPB3778 and a type I-E CRISPR drive the evolution of the US Biological Select Agent, Rathayibacter toxicus.</title>
        <authorList>
            <person name="Davis E.W.II."/>
            <person name="Tabima J.F."/>
            <person name="Weisberg A.J."/>
            <person name="Lopes L.D."/>
            <person name="Wiseman M.S."/>
            <person name="Wiseman M.S."/>
            <person name="Pupko T."/>
            <person name="Belcher M.S."/>
            <person name="Sechler A.J."/>
            <person name="Tancos M.A."/>
            <person name="Schroeder B.K."/>
            <person name="Murray T.D."/>
            <person name="Luster D.G."/>
            <person name="Schneider W.L."/>
            <person name="Rogers E."/>
            <person name="Andreote F.D."/>
            <person name="Grunwald N.J."/>
            <person name="Putnam M.L."/>
            <person name="Chang J.H."/>
        </authorList>
    </citation>
    <scope>NUCLEOTIDE SEQUENCE [LARGE SCALE GENOMIC DNA]</scope>
    <source>
        <strain evidence="2 3">AY1D6</strain>
    </source>
</reference>
<sequence>MCSQQRIWSAFAKKRGLTRKAGPPVHDDLVKRKFTAERLDQLWLTDITEHPTSEGKLYLCTTKDVHSNRIVGYSIDSHMKASLAVTAVNNAMLRRDAVGTIVHSDRGSKFRSNTFVKTLRRHTLTGSMGRVGACADNAAMESFFALRQKKVLDRQQ</sequence>
<dbReference type="Proteomes" id="UP000239698">
    <property type="component" value="Unassembled WGS sequence"/>
</dbReference>
<proteinExistence type="predicted"/>
<gene>
    <name evidence="2" type="ORF">C5C40_12485</name>
</gene>
<dbReference type="SUPFAM" id="SSF53098">
    <property type="entry name" value="Ribonuclease H-like"/>
    <property type="match status" value="1"/>
</dbReference>
<dbReference type="EMBL" id="PSVT01000032">
    <property type="protein sequence ID" value="PPH74792.1"/>
    <property type="molecule type" value="Genomic_DNA"/>
</dbReference>
<dbReference type="PANTHER" id="PTHR46889:SF4">
    <property type="entry name" value="TRANSPOSASE INSO FOR INSERTION SEQUENCE ELEMENT IS911B-RELATED"/>
    <property type="match status" value="1"/>
</dbReference>
<evidence type="ECO:0000313" key="3">
    <source>
        <dbReference type="Proteomes" id="UP000239698"/>
    </source>
</evidence>
<feature type="domain" description="Integrase catalytic" evidence="1">
    <location>
        <begin position="19"/>
        <end position="156"/>
    </location>
</feature>
<keyword evidence="3" id="KW-1185">Reference proteome</keyword>
<dbReference type="InterPro" id="IPR001584">
    <property type="entry name" value="Integrase_cat-core"/>
</dbReference>
<comment type="caution">
    <text evidence="2">The sequence shown here is derived from an EMBL/GenBank/DDBJ whole genome shotgun (WGS) entry which is preliminary data.</text>
</comment>
<dbReference type="Pfam" id="PF00665">
    <property type="entry name" value="rve"/>
    <property type="match status" value="1"/>
</dbReference>
<dbReference type="PANTHER" id="PTHR46889">
    <property type="entry name" value="TRANSPOSASE INSF FOR INSERTION SEQUENCE IS3B-RELATED"/>
    <property type="match status" value="1"/>
</dbReference>
<evidence type="ECO:0000313" key="2">
    <source>
        <dbReference type="EMBL" id="PPH74792.1"/>
    </source>
</evidence>
<name>A0ABX5A953_RATRA</name>
<dbReference type="InterPro" id="IPR050900">
    <property type="entry name" value="Transposase_IS3/IS150/IS904"/>
</dbReference>
<dbReference type="InterPro" id="IPR012337">
    <property type="entry name" value="RNaseH-like_sf"/>
</dbReference>
<organism evidence="2 3">
    <name type="scientific">Rathayibacter rathayi</name>
    <name type="common">Corynebacterium rathayi</name>
    <dbReference type="NCBI Taxonomy" id="33887"/>
    <lineage>
        <taxon>Bacteria</taxon>
        <taxon>Bacillati</taxon>
        <taxon>Actinomycetota</taxon>
        <taxon>Actinomycetes</taxon>
        <taxon>Micrococcales</taxon>
        <taxon>Microbacteriaceae</taxon>
        <taxon>Rathayibacter</taxon>
    </lineage>
</organism>
<dbReference type="InterPro" id="IPR036397">
    <property type="entry name" value="RNaseH_sf"/>
</dbReference>